<evidence type="ECO:0000313" key="7">
    <source>
        <dbReference type="Proteomes" id="UP000063434"/>
    </source>
</evidence>
<evidence type="ECO:0000259" key="5">
    <source>
        <dbReference type="Pfam" id="PF01258"/>
    </source>
</evidence>
<comment type="caution">
    <text evidence="6">The sequence shown here is derived from an EMBL/GenBank/DDBJ whole genome shotgun (WGS) entry which is preliminary data.</text>
</comment>
<gene>
    <name evidence="6" type="ORF">PFL603g_01766</name>
</gene>
<keyword evidence="2" id="KW-0863">Zinc-finger</keyword>
<dbReference type="Pfam" id="PF01258">
    <property type="entry name" value="zf-dskA_traR"/>
    <property type="match status" value="1"/>
</dbReference>
<dbReference type="EMBL" id="LCYC01000018">
    <property type="protein sequence ID" value="KWV78609.1"/>
    <property type="molecule type" value="Genomic_DNA"/>
</dbReference>
<dbReference type="InterPro" id="IPR020458">
    <property type="entry name" value="Znf_DskA_TraR_CS"/>
</dbReference>
<feature type="zinc finger region" description="dksA C4-type" evidence="4">
    <location>
        <begin position="36"/>
        <end position="60"/>
    </location>
</feature>
<evidence type="ECO:0000313" key="6">
    <source>
        <dbReference type="EMBL" id="KWV78609.1"/>
    </source>
</evidence>
<dbReference type="GO" id="GO:1900378">
    <property type="term" value="P:positive regulation of secondary metabolite biosynthetic process"/>
    <property type="evidence" value="ECO:0007669"/>
    <property type="project" value="TreeGrafter"/>
</dbReference>
<organism evidence="6 7">
    <name type="scientific">Pseudomonas fluorescens</name>
    <dbReference type="NCBI Taxonomy" id="294"/>
    <lineage>
        <taxon>Bacteria</taxon>
        <taxon>Pseudomonadati</taxon>
        <taxon>Pseudomonadota</taxon>
        <taxon>Gammaproteobacteria</taxon>
        <taxon>Pseudomonadales</taxon>
        <taxon>Pseudomonadaceae</taxon>
        <taxon>Pseudomonas</taxon>
    </lineage>
</organism>
<dbReference type="PROSITE" id="PS51128">
    <property type="entry name" value="ZF_DKSA_2"/>
    <property type="match status" value="1"/>
</dbReference>
<reference evidence="6 7" key="1">
    <citation type="submission" date="2015-05" db="EMBL/GenBank/DDBJ databases">
        <title>A genomic and transcriptomic approach to investigate the blue pigment phenotype in Pseudomonas fluorescens.</title>
        <authorList>
            <person name="Andreani N.A."/>
            <person name="Cardazzo B."/>
        </authorList>
    </citation>
    <scope>NUCLEOTIDE SEQUENCE [LARGE SCALE GENOMIC DNA]</scope>
    <source>
        <strain evidence="6 7">Ps_40</strain>
    </source>
</reference>
<accession>A0A120G1Z8</accession>
<feature type="domain" description="Zinc finger DksA/TraR C4-type" evidence="5">
    <location>
        <begin position="34"/>
        <end position="66"/>
    </location>
</feature>
<evidence type="ECO:0000256" key="4">
    <source>
        <dbReference type="PROSITE-ProRule" id="PRU00510"/>
    </source>
</evidence>
<name>A0A120G1Z8_PSEFL</name>
<dbReference type="AlphaFoldDB" id="A0A120G1Z8"/>
<dbReference type="Proteomes" id="UP000063434">
    <property type="component" value="Unassembled WGS sequence"/>
</dbReference>
<sequence length="76" mass="8502">MDVADHATDEDDIEEAMQRVRASGLQRRSGRSAYRCEECGDAIPEDRRQAEPGTEHCFDCLDALEHMACGGFDEPE</sequence>
<dbReference type="GO" id="GO:0008270">
    <property type="term" value="F:zinc ion binding"/>
    <property type="evidence" value="ECO:0007669"/>
    <property type="project" value="UniProtKB-KW"/>
</dbReference>
<keyword evidence="1" id="KW-0479">Metal-binding</keyword>
<dbReference type="PATRIC" id="fig|294.195.peg.1871"/>
<dbReference type="Gene3D" id="1.20.120.910">
    <property type="entry name" value="DksA, coiled-coil domain"/>
    <property type="match status" value="1"/>
</dbReference>
<evidence type="ECO:0000256" key="3">
    <source>
        <dbReference type="ARBA" id="ARBA00022833"/>
    </source>
</evidence>
<protein>
    <recommendedName>
        <fullName evidence="5">Zinc finger DksA/TraR C4-type domain-containing protein</fullName>
    </recommendedName>
</protein>
<dbReference type="InterPro" id="IPR000962">
    <property type="entry name" value="Znf_DskA_TraR"/>
</dbReference>
<dbReference type="RefSeq" id="WP_081089353.1">
    <property type="nucleotide sequence ID" value="NZ_LCYC01000018.1"/>
</dbReference>
<evidence type="ECO:0000256" key="1">
    <source>
        <dbReference type="ARBA" id="ARBA00022723"/>
    </source>
</evidence>
<proteinExistence type="predicted"/>
<evidence type="ECO:0000256" key="2">
    <source>
        <dbReference type="ARBA" id="ARBA00022771"/>
    </source>
</evidence>
<dbReference type="PANTHER" id="PTHR38777:SF1">
    <property type="entry name" value="DNAK SUPPRESSOR PROTEIN"/>
    <property type="match status" value="1"/>
</dbReference>
<dbReference type="PANTHER" id="PTHR38777">
    <property type="entry name" value="FELS-2 PROPHAGE PROTEIN"/>
    <property type="match status" value="1"/>
</dbReference>
<dbReference type="PROSITE" id="PS01102">
    <property type="entry name" value="ZF_DKSA_1"/>
    <property type="match status" value="1"/>
</dbReference>
<keyword evidence="3" id="KW-0862">Zinc</keyword>
<dbReference type="SUPFAM" id="SSF57716">
    <property type="entry name" value="Glucocorticoid receptor-like (DNA-binding domain)"/>
    <property type="match status" value="1"/>
</dbReference>